<evidence type="ECO:0008006" key="6">
    <source>
        <dbReference type="Google" id="ProtNLM"/>
    </source>
</evidence>
<evidence type="ECO:0000256" key="2">
    <source>
        <dbReference type="ARBA" id="ARBA00022980"/>
    </source>
</evidence>
<evidence type="ECO:0000313" key="5">
    <source>
        <dbReference type="EMBL" id="CAD9088033.1"/>
    </source>
</evidence>
<dbReference type="Gene3D" id="3.90.1030.10">
    <property type="entry name" value="Ribosomal protein L17"/>
    <property type="match status" value="1"/>
</dbReference>
<feature type="compositionally biased region" description="Acidic residues" evidence="4">
    <location>
        <begin position="267"/>
        <end position="280"/>
    </location>
</feature>
<name>A0A7S1KWJ7_NEODS</name>
<dbReference type="InterPro" id="IPR036373">
    <property type="entry name" value="Ribosomal_bL17_sf"/>
</dbReference>
<dbReference type="AlphaFoldDB" id="A0A7S1KWJ7"/>
<evidence type="ECO:0000256" key="3">
    <source>
        <dbReference type="ARBA" id="ARBA00023274"/>
    </source>
</evidence>
<dbReference type="GO" id="GO:0003735">
    <property type="term" value="F:structural constituent of ribosome"/>
    <property type="evidence" value="ECO:0007669"/>
    <property type="project" value="InterPro"/>
</dbReference>
<proteinExistence type="inferred from homology"/>
<keyword evidence="2" id="KW-0689">Ribosomal protein</keyword>
<accession>A0A7S1KWJ7</accession>
<evidence type="ECO:0000256" key="1">
    <source>
        <dbReference type="ARBA" id="ARBA00008777"/>
    </source>
</evidence>
<keyword evidence="3" id="KW-0687">Ribonucleoprotein</keyword>
<organism evidence="5">
    <name type="scientific">Neobodo designis</name>
    <name type="common">Flagellated protozoan</name>
    <name type="synonym">Bodo designis</name>
    <dbReference type="NCBI Taxonomy" id="312471"/>
    <lineage>
        <taxon>Eukaryota</taxon>
        <taxon>Discoba</taxon>
        <taxon>Euglenozoa</taxon>
        <taxon>Kinetoplastea</taxon>
        <taxon>Metakinetoplastina</taxon>
        <taxon>Neobodonida</taxon>
        <taxon>Neobodo</taxon>
    </lineage>
</organism>
<gene>
    <name evidence="5" type="ORF">NDES1114_LOCUS231</name>
</gene>
<protein>
    <recommendedName>
        <fullName evidence="6">50S ribosomal protein L17</fullName>
    </recommendedName>
</protein>
<dbReference type="InterPro" id="IPR000456">
    <property type="entry name" value="Ribosomal_bL17"/>
</dbReference>
<dbReference type="PANTHER" id="PTHR14413:SF16">
    <property type="entry name" value="LARGE RIBOSOMAL SUBUNIT PROTEIN BL17M"/>
    <property type="match status" value="1"/>
</dbReference>
<dbReference type="GO" id="GO:0006412">
    <property type="term" value="P:translation"/>
    <property type="evidence" value="ECO:0007669"/>
    <property type="project" value="InterPro"/>
</dbReference>
<dbReference type="SUPFAM" id="SSF64263">
    <property type="entry name" value="Prokaryotic ribosomal protein L17"/>
    <property type="match status" value="1"/>
</dbReference>
<comment type="similarity">
    <text evidence="1">Belongs to the bacterial ribosomal protein bL17 family.</text>
</comment>
<reference evidence="5" key="1">
    <citation type="submission" date="2021-01" db="EMBL/GenBank/DDBJ databases">
        <authorList>
            <person name="Corre E."/>
            <person name="Pelletier E."/>
            <person name="Niang G."/>
            <person name="Scheremetjew M."/>
            <person name="Finn R."/>
            <person name="Kale V."/>
            <person name="Holt S."/>
            <person name="Cochrane G."/>
            <person name="Meng A."/>
            <person name="Brown T."/>
            <person name="Cohen L."/>
        </authorList>
    </citation>
    <scope>NUCLEOTIDE SEQUENCE</scope>
    <source>
        <strain evidence="5">CCAP 1951/1</strain>
    </source>
</reference>
<dbReference type="EMBL" id="HBGF01000317">
    <property type="protein sequence ID" value="CAD9088033.1"/>
    <property type="molecule type" value="Transcribed_RNA"/>
</dbReference>
<sequence length="280" mass="32790">MLRRSSVALWGFENTIERPKLNPGLRNGTVARPKDRRNLFELQYGWGKNMLPKFGAVSPYMRQVHMRRMLTDLVRRDHAIVAGARAPALRIMADHLVALAKSGTTDDRQMAAHFLDDPLMVDKAFDEYPRRFRDYHGGYVRQSKLRNRRPTDCTQLYFVEMNNRAMSDNHKGEDYSKGPERFFLPPRVIETERGIVRPPHMQMAFDRWASKFKTAEFHHWWKVRHAKLRFWGVRNVPHPADVDPLWTEKDEEEWHSEILASSGADDTAYDLDAEEDTQAK</sequence>
<dbReference type="Pfam" id="PF01196">
    <property type="entry name" value="Ribosomal_L17"/>
    <property type="match status" value="1"/>
</dbReference>
<dbReference type="PANTHER" id="PTHR14413">
    <property type="entry name" value="RIBOSOMAL PROTEIN L17"/>
    <property type="match status" value="1"/>
</dbReference>
<feature type="region of interest" description="Disordered" evidence="4">
    <location>
        <begin position="257"/>
        <end position="280"/>
    </location>
</feature>
<evidence type="ECO:0000256" key="4">
    <source>
        <dbReference type="SAM" id="MobiDB-lite"/>
    </source>
</evidence>
<dbReference type="GO" id="GO:0015934">
    <property type="term" value="C:large ribosomal subunit"/>
    <property type="evidence" value="ECO:0007669"/>
    <property type="project" value="TreeGrafter"/>
</dbReference>